<dbReference type="EMBL" id="CP012600">
    <property type="protein sequence ID" value="ALC81534.1"/>
    <property type="molecule type" value="Genomic_DNA"/>
</dbReference>
<comment type="similarity">
    <text evidence="1">Belongs to the phosphate acetyltransferase and butyryltransferase family.</text>
</comment>
<dbReference type="STRING" id="1441095.AM592_07935"/>
<feature type="domain" description="Phosphate acetyl/butaryl transferase" evidence="4">
    <location>
        <begin position="74"/>
        <end position="294"/>
    </location>
</feature>
<evidence type="ECO:0000256" key="2">
    <source>
        <dbReference type="ARBA" id="ARBA00022679"/>
    </source>
</evidence>
<name>A0A0M4FQN4_9BACI</name>
<accession>A0A0M4FQN4</accession>
<keyword evidence="3 5" id="KW-0012">Acyltransferase</keyword>
<evidence type="ECO:0000259" key="4">
    <source>
        <dbReference type="Pfam" id="PF01515"/>
    </source>
</evidence>
<dbReference type="GO" id="GO:0019605">
    <property type="term" value="P:butyrate metabolic process"/>
    <property type="evidence" value="ECO:0007669"/>
    <property type="project" value="InterPro"/>
</dbReference>
<dbReference type="Proteomes" id="UP000067625">
    <property type="component" value="Chromosome"/>
</dbReference>
<dbReference type="NCBIfam" id="NF006045">
    <property type="entry name" value="PRK08190.1"/>
    <property type="match status" value="1"/>
</dbReference>
<dbReference type="NCBIfam" id="NF005837">
    <property type="entry name" value="PRK07742.1"/>
    <property type="match status" value="1"/>
</dbReference>
<dbReference type="OrthoDB" id="9774179at2"/>
<evidence type="ECO:0000313" key="6">
    <source>
        <dbReference type="Proteomes" id="UP000067625"/>
    </source>
</evidence>
<keyword evidence="6" id="KW-1185">Reference proteome</keyword>
<organism evidence="5 6">
    <name type="scientific">Bacillus gobiensis</name>
    <dbReference type="NCBI Taxonomy" id="1441095"/>
    <lineage>
        <taxon>Bacteria</taxon>
        <taxon>Bacillati</taxon>
        <taxon>Bacillota</taxon>
        <taxon>Bacilli</taxon>
        <taxon>Bacillales</taxon>
        <taxon>Bacillaceae</taxon>
        <taxon>Bacillus</taxon>
    </lineage>
</organism>
<proteinExistence type="inferred from homology"/>
<keyword evidence="2 5" id="KW-0808">Transferase</keyword>
<dbReference type="PANTHER" id="PTHR43356:SF2">
    <property type="entry name" value="PHOSPHATE ACETYLTRANSFERASE"/>
    <property type="match status" value="1"/>
</dbReference>
<dbReference type="Gene3D" id="3.40.718.10">
    <property type="entry name" value="Isopropylmalate Dehydrogenase"/>
    <property type="match status" value="1"/>
</dbReference>
<sequence length="303" mass="32657">MKLSGLIDLAKNGPIQTIAVAHAEDIEVLKAVKHATEHKIARFILFGNHSKLQLMLEQLSLSISSDWVDVIHSETTEDSAEQAVKSVRNQNAEVLMKGNLPTSTLLNAVLNKEYGLRTKYLLSHVAVFEVKGYDRLLFVTDAAMNLKPDLPELEQIVTNAVKVARDLGVDSPKVAALAAVETVNPKMEATIHAASLAQMNRRGQIKDCLIDGPLAIDNAVSALSAEHKQLTGDVPGNADILLVPTIEAGNILYKSLIYFAGAKVSAIIAGARAPIVLTSRSDSFESKLNSIALALCTKKDESF</sequence>
<dbReference type="AlphaFoldDB" id="A0A0M4FQN4"/>
<dbReference type="NCBIfam" id="TIGR02706">
    <property type="entry name" value="P_butyryltrans"/>
    <property type="match status" value="1"/>
</dbReference>
<protein>
    <submittedName>
        <fullName evidence="5">Phosphate butyryltransferase</fullName>
        <ecNumber evidence="5">2.3.1.19</ecNumber>
    </submittedName>
</protein>
<reference evidence="6" key="1">
    <citation type="submission" date="2015-08" db="EMBL/GenBank/DDBJ databases">
        <title>Genome sequencing project for genomic taxonomy and phylogenomics of Bacillus-like bacteria.</title>
        <authorList>
            <person name="Liu B."/>
            <person name="Wang J."/>
            <person name="Zhu Y."/>
            <person name="Liu G."/>
            <person name="Chen Q."/>
            <person name="Chen Z."/>
            <person name="Lan J."/>
            <person name="Che J."/>
            <person name="Ge C."/>
            <person name="Shi H."/>
            <person name="Pan Z."/>
            <person name="Liu X."/>
        </authorList>
    </citation>
    <scope>NUCLEOTIDE SEQUENCE [LARGE SCALE GENOMIC DNA]</scope>
    <source>
        <strain evidence="6">FJAT-4402</strain>
    </source>
</reference>
<dbReference type="PIRSF" id="PIRSF000428">
    <property type="entry name" value="P_Ac_trans"/>
    <property type="match status" value="1"/>
</dbReference>
<dbReference type="InterPro" id="IPR002505">
    <property type="entry name" value="PTA_PTB"/>
</dbReference>
<dbReference type="EC" id="2.3.1.19" evidence="5"/>
<dbReference type="PANTHER" id="PTHR43356">
    <property type="entry name" value="PHOSPHATE ACETYLTRANSFERASE"/>
    <property type="match status" value="1"/>
</dbReference>
<dbReference type="InterPro" id="IPR014079">
    <property type="entry name" value="Phosphate_butyryltransferase"/>
</dbReference>
<dbReference type="InterPro" id="IPR012147">
    <property type="entry name" value="P_Ac_Bu_trans"/>
</dbReference>
<evidence type="ECO:0000256" key="3">
    <source>
        <dbReference type="ARBA" id="ARBA00023315"/>
    </source>
</evidence>
<reference evidence="5 6" key="2">
    <citation type="journal article" date="2016" name="Int. J. Syst. Evol. Microbiol.">
        <title>Bacillus gobiensis sp. nov., isolated from a soil sample.</title>
        <authorList>
            <person name="Liu B."/>
            <person name="Liu G.H."/>
            <person name="Cetin S."/>
            <person name="Schumann P."/>
            <person name="Pan Z.Z."/>
            <person name="Chen Q.Q."/>
        </authorList>
    </citation>
    <scope>NUCLEOTIDE SEQUENCE [LARGE SCALE GENOMIC DNA]</scope>
    <source>
        <strain evidence="5 6">FJAT-4402</strain>
    </source>
</reference>
<dbReference type="InterPro" id="IPR050500">
    <property type="entry name" value="Phos_Acetyltrans/Butyryltrans"/>
</dbReference>
<dbReference type="RefSeq" id="WP_053603292.1">
    <property type="nucleotide sequence ID" value="NZ_CP012600.1"/>
</dbReference>
<evidence type="ECO:0000313" key="5">
    <source>
        <dbReference type="EMBL" id="ALC81534.1"/>
    </source>
</evidence>
<dbReference type="SUPFAM" id="SSF53659">
    <property type="entry name" value="Isocitrate/Isopropylmalate dehydrogenase-like"/>
    <property type="match status" value="1"/>
</dbReference>
<dbReference type="GO" id="GO:0050182">
    <property type="term" value="F:phosphate butyryltransferase activity"/>
    <property type="evidence" value="ECO:0007669"/>
    <property type="project" value="UniProtKB-EC"/>
</dbReference>
<evidence type="ECO:0000256" key="1">
    <source>
        <dbReference type="ARBA" id="ARBA00005656"/>
    </source>
</evidence>
<dbReference type="PATRIC" id="fig|1441095.3.peg.1742"/>
<dbReference type="Pfam" id="PF01515">
    <property type="entry name" value="PTA_PTB"/>
    <property type="match status" value="1"/>
</dbReference>
<gene>
    <name evidence="5" type="ORF">AM592_07935</name>
</gene>